<dbReference type="RefSeq" id="WP_085266244.1">
    <property type="nucleotide sequence ID" value="NZ_LQPG01000037.1"/>
</dbReference>
<dbReference type="STRING" id="1108812.AWC16_19560"/>
<protein>
    <submittedName>
        <fullName evidence="3">Uncharacterized protein</fullName>
    </submittedName>
</protein>
<accession>A0A1X1YB51</accession>
<organism evidence="3 4">
    <name type="scientific">Mycolicibacter longobardus</name>
    <dbReference type="NCBI Taxonomy" id="1108812"/>
    <lineage>
        <taxon>Bacteria</taxon>
        <taxon>Bacillati</taxon>
        <taxon>Actinomycetota</taxon>
        <taxon>Actinomycetes</taxon>
        <taxon>Mycobacteriales</taxon>
        <taxon>Mycobacteriaceae</taxon>
        <taxon>Mycolicibacter</taxon>
    </lineage>
</organism>
<feature type="region of interest" description="Disordered" evidence="1">
    <location>
        <begin position="56"/>
        <end position="97"/>
    </location>
</feature>
<evidence type="ECO:0000256" key="1">
    <source>
        <dbReference type="SAM" id="MobiDB-lite"/>
    </source>
</evidence>
<keyword evidence="4" id="KW-1185">Reference proteome</keyword>
<evidence type="ECO:0000256" key="2">
    <source>
        <dbReference type="SAM" id="SignalP"/>
    </source>
</evidence>
<keyword evidence="2" id="KW-0732">Signal</keyword>
<feature type="signal peptide" evidence="2">
    <location>
        <begin position="1"/>
        <end position="24"/>
    </location>
</feature>
<feature type="chain" id="PRO_5038420434" evidence="2">
    <location>
        <begin position="25"/>
        <end position="97"/>
    </location>
</feature>
<dbReference type="AlphaFoldDB" id="A0A1X1YB51"/>
<gene>
    <name evidence="3" type="ORF">AWC16_19560</name>
</gene>
<comment type="caution">
    <text evidence="3">The sequence shown here is derived from an EMBL/GenBank/DDBJ whole genome shotgun (WGS) entry which is preliminary data.</text>
</comment>
<evidence type="ECO:0000313" key="4">
    <source>
        <dbReference type="Proteomes" id="UP000193866"/>
    </source>
</evidence>
<dbReference type="EMBL" id="LQPG01000037">
    <property type="protein sequence ID" value="ORW08296.1"/>
    <property type="molecule type" value="Genomic_DNA"/>
</dbReference>
<name>A0A1X1YB51_9MYCO</name>
<evidence type="ECO:0000313" key="3">
    <source>
        <dbReference type="EMBL" id="ORW08296.1"/>
    </source>
</evidence>
<reference evidence="3 4" key="1">
    <citation type="submission" date="2016-01" db="EMBL/GenBank/DDBJ databases">
        <title>The new phylogeny of the genus Mycobacterium.</title>
        <authorList>
            <person name="Tarcisio F."/>
            <person name="Conor M."/>
            <person name="Antonella G."/>
            <person name="Elisabetta G."/>
            <person name="Giulia F.S."/>
            <person name="Sara T."/>
            <person name="Anna F."/>
            <person name="Clotilde B."/>
            <person name="Roberto B."/>
            <person name="Veronica D.S."/>
            <person name="Fabio R."/>
            <person name="Monica P."/>
            <person name="Olivier J."/>
            <person name="Enrico T."/>
            <person name="Nicola S."/>
        </authorList>
    </citation>
    <scope>NUCLEOTIDE SEQUENCE [LARGE SCALE GENOMIC DNA]</scope>
    <source>
        <strain evidence="3 4">DSM 45394</strain>
    </source>
</reference>
<proteinExistence type="predicted"/>
<dbReference type="Proteomes" id="UP000193866">
    <property type="component" value="Unassembled WGS sequence"/>
</dbReference>
<sequence>MSSIMNNKLITALAIAGAALVAPAAASGDPVPFPYCAFDPTGNAGQWYDPCLRVGPQPGQPIGGNPGIGTYNQPNMPWQNAPKDDVANPFAPGGALW</sequence>